<gene>
    <name evidence="3" type="ORF">ACFSL2_17960</name>
</gene>
<dbReference type="EMBL" id="JBHUHF010000001">
    <property type="protein sequence ID" value="MFD2027400.1"/>
    <property type="molecule type" value="Genomic_DNA"/>
</dbReference>
<reference evidence="4" key="1">
    <citation type="journal article" date="2019" name="Int. J. Syst. Evol. Microbiol.">
        <title>The Global Catalogue of Microorganisms (GCM) 10K type strain sequencing project: providing services to taxonomists for standard genome sequencing and annotation.</title>
        <authorList>
            <consortium name="The Broad Institute Genomics Platform"/>
            <consortium name="The Broad Institute Genome Sequencing Center for Infectious Disease"/>
            <person name="Wu L."/>
            <person name="Ma J."/>
        </authorList>
    </citation>
    <scope>NUCLEOTIDE SEQUENCE [LARGE SCALE GENOMIC DNA]</scope>
    <source>
        <strain evidence="4">CCM 7043</strain>
    </source>
</reference>
<feature type="compositionally biased region" description="Low complexity" evidence="1">
    <location>
        <begin position="45"/>
        <end position="63"/>
    </location>
</feature>
<proteinExistence type="predicted"/>
<accession>A0ABW4VDJ8</accession>
<keyword evidence="2" id="KW-0472">Membrane</keyword>
<keyword evidence="2" id="KW-1133">Transmembrane helix</keyword>
<name>A0ABW4VDJ8_9MICO</name>
<evidence type="ECO:0000313" key="3">
    <source>
        <dbReference type="EMBL" id="MFD2027400.1"/>
    </source>
</evidence>
<protein>
    <recommendedName>
        <fullName evidence="5">Mce-associated membrane protein</fullName>
    </recommendedName>
</protein>
<dbReference type="Proteomes" id="UP001597338">
    <property type="component" value="Unassembled WGS sequence"/>
</dbReference>
<sequence>MVSSAITPTRTIAVLIGVAVIAVAGFAVVRSGVFEPETVQGAIPGPGSSSPSASPSASESPTALPSPTPTASPEPTTPAQIKAKNIAEAKARLVEYYETTAAVANNGYKDWDTQLRPFWGHPALRSSLRAAYSDSAASGDYTTGAASVESMNPTKYKTSDVGNEEVHLNACVHFGDVRNFSQDGKEIPRTSGAPVRYQFDYVMRHQGPDSYWTINEQHPHPEQAC</sequence>
<dbReference type="RefSeq" id="WP_377199143.1">
    <property type="nucleotide sequence ID" value="NZ_JBHUHF010000001.1"/>
</dbReference>
<feature type="transmembrane region" description="Helical" evidence="2">
    <location>
        <begin position="12"/>
        <end position="29"/>
    </location>
</feature>
<keyword evidence="2" id="KW-0812">Transmembrane</keyword>
<comment type="caution">
    <text evidence="3">The sequence shown here is derived from an EMBL/GenBank/DDBJ whole genome shotgun (WGS) entry which is preliminary data.</text>
</comment>
<keyword evidence="4" id="KW-1185">Reference proteome</keyword>
<evidence type="ECO:0008006" key="5">
    <source>
        <dbReference type="Google" id="ProtNLM"/>
    </source>
</evidence>
<organism evidence="3 4">
    <name type="scientific">Promicromonospora aerolata</name>
    <dbReference type="NCBI Taxonomy" id="195749"/>
    <lineage>
        <taxon>Bacteria</taxon>
        <taxon>Bacillati</taxon>
        <taxon>Actinomycetota</taxon>
        <taxon>Actinomycetes</taxon>
        <taxon>Micrococcales</taxon>
        <taxon>Promicromonosporaceae</taxon>
        <taxon>Promicromonospora</taxon>
    </lineage>
</organism>
<feature type="compositionally biased region" description="Pro residues" evidence="1">
    <location>
        <begin position="64"/>
        <end position="76"/>
    </location>
</feature>
<evidence type="ECO:0000256" key="2">
    <source>
        <dbReference type="SAM" id="Phobius"/>
    </source>
</evidence>
<feature type="region of interest" description="Disordered" evidence="1">
    <location>
        <begin position="40"/>
        <end position="80"/>
    </location>
</feature>
<evidence type="ECO:0000256" key="1">
    <source>
        <dbReference type="SAM" id="MobiDB-lite"/>
    </source>
</evidence>
<evidence type="ECO:0000313" key="4">
    <source>
        <dbReference type="Proteomes" id="UP001597338"/>
    </source>
</evidence>